<dbReference type="EMBL" id="JAOZYC010000024">
    <property type="protein sequence ID" value="MEB8336914.1"/>
    <property type="molecule type" value="Genomic_DNA"/>
</dbReference>
<dbReference type="PANTHER" id="PTHR43818:SF11">
    <property type="entry name" value="BCDNA.GH03377"/>
    <property type="match status" value="1"/>
</dbReference>
<feature type="region of interest" description="Disordered" evidence="2">
    <location>
        <begin position="253"/>
        <end position="285"/>
    </location>
</feature>
<keyword evidence="6" id="KW-1185">Reference proteome</keyword>
<evidence type="ECO:0000313" key="6">
    <source>
        <dbReference type="Proteomes" id="UP001354931"/>
    </source>
</evidence>
<dbReference type="Pfam" id="PF22725">
    <property type="entry name" value="GFO_IDH_MocA_C3"/>
    <property type="match status" value="1"/>
</dbReference>
<name>A0ABU6EYW6_9ACTN</name>
<reference evidence="5 6" key="1">
    <citation type="submission" date="2022-10" db="EMBL/GenBank/DDBJ databases">
        <authorList>
            <person name="Xie J."/>
            <person name="Shen N."/>
        </authorList>
    </citation>
    <scope>NUCLEOTIDE SEQUENCE [LARGE SCALE GENOMIC DNA]</scope>
    <source>
        <strain evidence="5 6">YIM65594</strain>
    </source>
</reference>
<dbReference type="PANTHER" id="PTHR43818">
    <property type="entry name" value="BCDNA.GH03377"/>
    <property type="match status" value="1"/>
</dbReference>
<dbReference type="Proteomes" id="UP001354931">
    <property type="component" value="Unassembled WGS sequence"/>
</dbReference>
<accession>A0ABU6EYW6</accession>
<proteinExistence type="predicted"/>
<keyword evidence="1" id="KW-0560">Oxidoreductase</keyword>
<feature type="domain" description="GFO/IDH/MocA-like oxidoreductase" evidence="4">
    <location>
        <begin position="173"/>
        <end position="261"/>
    </location>
</feature>
<dbReference type="InterPro" id="IPR055170">
    <property type="entry name" value="GFO_IDH_MocA-like_dom"/>
</dbReference>
<dbReference type="Pfam" id="PF01408">
    <property type="entry name" value="GFO_IDH_MocA"/>
    <property type="match status" value="1"/>
</dbReference>
<dbReference type="InterPro" id="IPR000683">
    <property type="entry name" value="Gfo/Idh/MocA-like_OxRdtase_N"/>
</dbReference>
<evidence type="ECO:0000256" key="2">
    <source>
        <dbReference type="SAM" id="MobiDB-lite"/>
    </source>
</evidence>
<organism evidence="5 6">
    <name type="scientific">Streptomyces endophyticus</name>
    <dbReference type="NCBI Taxonomy" id="714166"/>
    <lineage>
        <taxon>Bacteria</taxon>
        <taxon>Bacillati</taxon>
        <taxon>Actinomycetota</taxon>
        <taxon>Actinomycetes</taxon>
        <taxon>Kitasatosporales</taxon>
        <taxon>Streptomycetaceae</taxon>
        <taxon>Streptomyces</taxon>
    </lineage>
</organism>
<evidence type="ECO:0000313" key="5">
    <source>
        <dbReference type="EMBL" id="MEB8336914.1"/>
    </source>
</evidence>
<sequence>MSHATIDCGTHAPLRVLVVGAGPMGRTWLKAVSASDEADLVGLVDLDVDAARHAAAQLGRPELPTGDDLLELAARTDAQAVVNVTPPAAHHQVTTTALFAGLPVLGEKPMAATLAQALALAAAAEVSGRLFMVSQSRRWNPQLFHLRDMVAQLGAIGTLTTEFYKAPRFSGFREEMPHPLLVDMAIHAFDSARFLLATEPVSVYCEAFNPPWSWYRGDASACATFEMAGGTRYLYHGSWCAPGAETSWNGSWRASGEHGTARWDGESTPALDINGPAKPLDAHTGPSDIAGALHAFVGALRTGRTPMGEAHENAMSLAMVEAAVESARTGRRVSFAAVLEQAHAQALTDERRPQVRAALERPVGSRACAGSRDGEHSPTTGAVARGPATRDGG</sequence>
<dbReference type="RefSeq" id="WP_326014545.1">
    <property type="nucleotide sequence ID" value="NZ_JAOZYC010000024.1"/>
</dbReference>
<dbReference type="Gene3D" id="3.30.360.10">
    <property type="entry name" value="Dihydrodipicolinate Reductase, domain 2"/>
    <property type="match status" value="1"/>
</dbReference>
<dbReference type="SUPFAM" id="SSF51735">
    <property type="entry name" value="NAD(P)-binding Rossmann-fold domains"/>
    <property type="match status" value="1"/>
</dbReference>
<feature type="compositionally biased region" description="Basic and acidic residues" evidence="2">
    <location>
        <begin position="255"/>
        <end position="265"/>
    </location>
</feature>
<evidence type="ECO:0000259" key="4">
    <source>
        <dbReference type="Pfam" id="PF22725"/>
    </source>
</evidence>
<feature type="domain" description="Gfo/Idh/MocA-like oxidoreductase N-terminal" evidence="3">
    <location>
        <begin position="14"/>
        <end position="133"/>
    </location>
</feature>
<gene>
    <name evidence="5" type="ORF">OKJ99_05210</name>
</gene>
<evidence type="ECO:0000259" key="3">
    <source>
        <dbReference type="Pfam" id="PF01408"/>
    </source>
</evidence>
<dbReference type="Gene3D" id="3.40.50.720">
    <property type="entry name" value="NAD(P)-binding Rossmann-like Domain"/>
    <property type="match status" value="1"/>
</dbReference>
<comment type="caution">
    <text evidence="5">The sequence shown here is derived from an EMBL/GenBank/DDBJ whole genome shotgun (WGS) entry which is preliminary data.</text>
</comment>
<feature type="region of interest" description="Disordered" evidence="2">
    <location>
        <begin position="360"/>
        <end position="393"/>
    </location>
</feature>
<evidence type="ECO:0000256" key="1">
    <source>
        <dbReference type="ARBA" id="ARBA00023002"/>
    </source>
</evidence>
<dbReference type="SUPFAM" id="SSF55347">
    <property type="entry name" value="Glyceraldehyde-3-phosphate dehydrogenase-like, C-terminal domain"/>
    <property type="match status" value="1"/>
</dbReference>
<protein>
    <submittedName>
        <fullName evidence="5">Gfo/Idh/MocA family oxidoreductase</fullName>
    </submittedName>
</protein>
<dbReference type="InterPro" id="IPR036291">
    <property type="entry name" value="NAD(P)-bd_dom_sf"/>
</dbReference>
<dbReference type="InterPro" id="IPR050463">
    <property type="entry name" value="Gfo/Idh/MocA_oxidrdct_glycsds"/>
</dbReference>